<feature type="region of interest" description="Disordered" evidence="1">
    <location>
        <begin position="1"/>
        <end position="21"/>
    </location>
</feature>
<evidence type="ECO:0000313" key="2">
    <source>
        <dbReference type="EMBL" id="MCP2331669.1"/>
    </source>
</evidence>
<reference evidence="2 3" key="1">
    <citation type="submission" date="2022-06" db="EMBL/GenBank/DDBJ databases">
        <title>Genomic Encyclopedia of Type Strains, Phase I: the one thousand microbial genomes (KMG-I) project.</title>
        <authorList>
            <person name="Kyrpides N."/>
        </authorList>
    </citation>
    <scope>NUCLEOTIDE SEQUENCE [LARGE SCALE GENOMIC DNA]</scope>
    <source>
        <strain evidence="2 3">DSM 43889</strain>
    </source>
</reference>
<dbReference type="CDD" id="cd09726">
    <property type="entry name" value="RAMP_I_III"/>
    <property type="match status" value="1"/>
</dbReference>
<feature type="compositionally biased region" description="Polar residues" evidence="1">
    <location>
        <begin position="716"/>
        <end position="733"/>
    </location>
</feature>
<protein>
    <submittedName>
        <fullName evidence="2">CRISPR-associated protein</fullName>
    </submittedName>
</protein>
<gene>
    <name evidence="2" type="ORF">G443_001939</name>
</gene>
<evidence type="ECO:0000313" key="3">
    <source>
        <dbReference type="Proteomes" id="UP000791080"/>
    </source>
</evidence>
<organism evidence="2 3">
    <name type="scientific">Actinoalloteichus caeruleus DSM 43889</name>
    <dbReference type="NCBI Taxonomy" id="1120930"/>
    <lineage>
        <taxon>Bacteria</taxon>
        <taxon>Bacillati</taxon>
        <taxon>Actinomycetota</taxon>
        <taxon>Actinomycetes</taxon>
        <taxon>Pseudonocardiales</taxon>
        <taxon>Pseudonocardiaceae</taxon>
        <taxon>Actinoalloteichus</taxon>
        <taxon>Actinoalloteichus cyanogriseus</taxon>
    </lineage>
</organism>
<feature type="compositionally biased region" description="Basic residues" evidence="1">
    <location>
        <begin position="1"/>
        <end position="12"/>
    </location>
</feature>
<feature type="region of interest" description="Disordered" evidence="1">
    <location>
        <begin position="705"/>
        <end position="754"/>
    </location>
</feature>
<dbReference type="Proteomes" id="UP000791080">
    <property type="component" value="Unassembled WGS sequence"/>
</dbReference>
<evidence type="ECO:0000256" key="1">
    <source>
        <dbReference type="SAM" id="MobiDB-lite"/>
    </source>
</evidence>
<keyword evidence="3" id="KW-1185">Reference proteome</keyword>
<dbReference type="EMBL" id="AUBJ02000001">
    <property type="protein sequence ID" value="MCP2331669.1"/>
    <property type="molecule type" value="Genomic_DNA"/>
</dbReference>
<name>A0ABT1JHB6_ACTCY</name>
<feature type="compositionally biased region" description="Basic and acidic residues" evidence="1">
    <location>
        <begin position="296"/>
        <end position="314"/>
    </location>
</feature>
<proteinExistence type="predicted"/>
<feature type="region of interest" description="Disordered" evidence="1">
    <location>
        <begin position="296"/>
        <end position="318"/>
    </location>
</feature>
<accession>A0ABT1JHB6</accession>
<comment type="caution">
    <text evidence="2">The sequence shown here is derived from an EMBL/GenBank/DDBJ whole genome shotgun (WGS) entry which is preliminary data.</text>
</comment>
<sequence length="754" mass="82697">MRHALLAPRRHTGPSCPRHVPLSRREASTIPSVINPYTFVPFARVDPETFRRRPAGHALLGSSDEGCERYSGHVEAVWTNHSPLHLATGEVENDVAVFPNRRDPDTGEWTPFIPGSTVAGVVRNLHENLVGGCLRVFDSDFVPTYRDEVANAHSTAAGAREGWTLAQVSDVRHGCPRKLRLCDEVVWIESTVLADVLGGAEKVVTGATVSLTDSARNSRGSSARGRRVIKALGDVEPGTDWVLLVTDAAARDVSHRYYVAAGLLGKKEHALEDNAHDAWQRFLRLVEDTDDLRQARRDAREQGEATADREREVRFSGPTGQQRLVGYRHAVGRSAYPGQVLWVRRRNADILDFAASAIWRHPGSGAAGDRVPPELLACSDAGHLCPTCRVFGSVDASETEPEAGTGDTERAEYRARQRSYRGHLRFSDGLPLNEVRQKVRRFPMLSTPRPGAGQAYLDPRGKGQHAPEGELALREWGSRLDNDEDGRGLRQFRGRKHYWLTQDYTSRPYFRLPTETMPAAKSGAFGKESVRGRCLEPGARFRITVSFENLDLAELGGLLASLDPALVLEVADQAKRIGFGVGHARPLGLGSCTGEVLTLTTHTARGRYLGETASTVAVADAIAAFVEATDPGVRGVWPMLTSALTLDHVDPRYVYYPTKGDLRSGQLHPDDLEPDFEFWQESRGVATRKEAMPLTVLPDITAPAEAQFVPRARRTTLPSQGKGQQRKPSTGGQRHQGAGNQGKKGRQAQKGKGR</sequence>
<feature type="compositionally biased region" description="Basic residues" evidence="1">
    <location>
        <begin position="743"/>
        <end position="754"/>
    </location>
</feature>